<protein>
    <submittedName>
        <fullName evidence="1">Uncharacterized protein</fullName>
    </submittedName>
</protein>
<evidence type="ECO:0000313" key="2">
    <source>
        <dbReference type="Proteomes" id="UP000692954"/>
    </source>
</evidence>
<reference evidence="1" key="1">
    <citation type="submission" date="2021-01" db="EMBL/GenBank/DDBJ databases">
        <authorList>
            <consortium name="Genoscope - CEA"/>
            <person name="William W."/>
        </authorList>
    </citation>
    <scope>NUCLEOTIDE SEQUENCE</scope>
</reference>
<accession>A0A8S1QU66</accession>
<dbReference type="Proteomes" id="UP000692954">
    <property type="component" value="Unassembled WGS sequence"/>
</dbReference>
<comment type="caution">
    <text evidence="1">The sequence shown here is derived from an EMBL/GenBank/DDBJ whole genome shotgun (WGS) entry which is preliminary data.</text>
</comment>
<sequence length="77" mass="9429">MNRWFKINIGIYKIKYIRFKLEIIRSNKFKNQITIENEGLEGQIKKRNILDNEIDEDQIQKKTLINDEREYIKNNLT</sequence>
<dbReference type="AlphaFoldDB" id="A0A8S1QU66"/>
<evidence type="ECO:0000313" key="1">
    <source>
        <dbReference type="EMBL" id="CAD8119288.1"/>
    </source>
</evidence>
<organism evidence="1 2">
    <name type="scientific">Paramecium sonneborni</name>
    <dbReference type="NCBI Taxonomy" id="65129"/>
    <lineage>
        <taxon>Eukaryota</taxon>
        <taxon>Sar</taxon>
        <taxon>Alveolata</taxon>
        <taxon>Ciliophora</taxon>
        <taxon>Intramacronucleata</taxon>
        <taxon>Oligohymenophorea</taxon>
        <taxon>Peniculida</taxon>
        <taxon>Parameciidae</taxon>
        <taxon>Paramecium</taxon>
    </lineage>
</organism>
<dbReference type="EMBL" id="CAJJDN010000120">
    <property type="protein sequence ID" value="CAD8119288.1"/>
    <property type="molecule type" value="Genomic_DNA"/>
</dbReference>
<name>A0A8S1QU66_9CILI</name>
<keyword evidence="2" id="KW-1185">Reference proteome</keyword>
<proteinExistence type="predicted"/>
<gene>
    <name evidence="1" type="ORF">PSON_ATCC_30995.1.T1200136</name>
</gene>